<dbReference type="InterPro" id="IPR001789">
    <property type="entry name" value="Sig_transdc_resp-reg_receiver"/>
</dbReference>
<dbReference type="PROSITE" id="PS50110">
    <property type="entry name" value="RESPONSE_REGULATORY"/>
    <property type="match status" value="1"/>
</dbReference>
<dbReference type="Proteomes" id="UP001419910">
    <property type="component" value="Unassembled WGS sequence"/>
</dbReference>
<evidence type="ECO:0000313" key="3">
    <source>
        <dbReference type="EMBL" id="MEN2791517.1"/>
    </source>
</evidence>
<keyword evidence="1" id="KW-0597">Phosphoprotein</keyword>
<dbReference type="Gene3D" id="3.40.50.2300">
    <property type="match status" value="1"/>
</dbReference>
<proteinExistence type="predicted"/>
<evidence type="ECO:0000259" key="2">
    <source>
        <dbReference type="PROSITE" id="PS50110"/>
    </source>
</evidence>
<organism evidence="3 4">
    <name type="scientific">Sphingomonas oligophenolica</name>
    <dbReference type="NCBI Taxonomy" id="301154"/>
    <lineage>
        <taxon>Bacteria</taxon>
        <taxon>Pseudomonadati</taxon>
        <taxon>Pseudomonadota</taxon>
        <taxon>Alphaproteobacteria</taxon>
        <taxon>Sphingomonadales</taxon>
        <taxon>Sphingomonadaceae</taxon>
        <taxon>Sphingomonas</taxon>
    </lineage>
</organism>
<evidence type="ECO:0000256" key="1">
    <source>
        <dbReference type="PROSITE-ProRule" id="PRU00169"/>
    </source>
</evidence>
<protein>
    <submittedName>
        <fullName evidence="3">Response regulator</fullName>
    </submittedName>
</protein>
<dbReference type="Pfam" id="PF00072">
    <property type="entry name" value="Response_reg"/>
    <property type="match status" value="1"/>
</dbReference>
<feature type="domain" description="Response regulatory" evidence="2">
    <location>
        <begin position="3"/>
        <end position="119"/>
    </location>
</feature>
<gene>
    <name evidence="3" type="ORF">ABC974_17915</name>
</gene>
<dbReference type="SUPFAM" id="SSF52172">
    <property type="entry name" value="CheY-like"/>
    <property type="match status" value="1"/>
</dbReference>
<feature type="modified residue" description="4-aspartylphosphate" evidence="1">
    <location>
        <position position="53"/>
    </location>
</feature>
<reference evidence="3 4" key="1">
    <citation type="submission" date="2024-05" db="EMBL/GenBank/DDBJ databases">
        <authorList>
            <person name="Liu Q."/>
            <person name="Xin Y.-H."/>
        </authorList>
    </citation>
    <scope>NUCLEOTIDE SEQUENCE [LARGE SCALE GENOMIC DNA]</scope>
    <source>
        <strain evidence="3 4">CGMCC 1.10181</strain>
    </source>
</reference>
<accession>A0ABU9Y6S9</accession>
<dbReference type="SMART" id="SM00448">
    <property type="entry name" value="REC"/>
    <property type="match status" value="1"/>
</dbReference>
<sequence>MAVILVVDDDRFVRESVEWLIRDMGHVTLAASGCDSALEQLSAPQHIDALLVDIRLGSRAYGGCEIAERAVGIRPGLRVLYTSGRPLTPETAGHFVRGGRFLEKPYSFDRLESSVAALLH</sequence>
<dbReference type="InterPro" id="IPR011006">
    <property type="entry name" value="CheY-like_superfamily"/>
</dbReference>
<dbReference type="EMBL" id="JBDIME010000018">
    <property type="protein sequence ID" value="MEN2791517.1"/>
    <property type="molecule type" value="Genomic_DNA"/>
</dbReference>
<name>A0ABU9Y6S9_9SPHN</name>
<evidence type="ECO:0000313" key="4">
    <source>
        <dbReference type="Proteomes" id="UP001419910"/>
    </source>
</evidence>
<dbReference type="RefSeq" id="WP_343892514.1">
    <property type="nucleotide sequence ID" value="NZ_BAAAEH010000060.1"/>
</dbReference>
<keyword evidence="4" id="KW-1185">Reference proteome</keyword>
<comment type="caution">
    <text evidence="3">The sequence shown here is derived from an EMBL/GenBank/DDBJ whole genome shotgun (WGS) entry which is preliminary data.</text>
</comment>